<feature type="transmembrane region" description="Helical" evidence="1">
    <location>
        <begin position="172"/>
        <end position="191"/>
    </location>
</feature>
<dbReference type="Pfam" id="PF22564">
    <property type="entry name" value="HAAS"/>
    <property type="match status" value="1"/>
</dbReference>
<reference evidence="2" key="1">
    <citation type="journal article" date="2024" name="Int. J. Syst. Evol. Microbiol.">
        <title>Turicibacter faecis sp. nov., isolated from faeces of heart failure mouse model.</title>
        <authorList>
            <person name="Imamura Y."/>
            <person name="Motooka D."/>
            <person name="Nakajima Y."/>
            <person name="Ito S."/>
            <person name="Kitakaze M."/>
            <person name="Iida T."/>
            <person name="Nakamura S."/>
        </authorList>
    </citation>
    <scope>NUCLEOTIDE SEQUENCE</scope>
    <source>
        <strain evidence="2">TC023</strain>
    </source>
</reference>
<sequence length="228" mass="25729">MEILNQWLEELAGDLQRISPEDREAILESYREQINEMVSCGIKESDILSEIGSPKQVAKEVLESFIVDEALEEEVNVWKGPSRETNRGKQLFGIAVMGICLFIACWSFLMMLRLVIGGFFISLISLGLMIALFFAAIVAFNLAIASGYVGWLVWNREKRERGRKKGIERYLIVSRVVAIIVGSAVFVGSIYTNPFLKQGVSEGELFDLIEERSQGILDFDDLFEIDFS</sequence>
<keyword evidence="1" id="KW-0472">Membrane</keyword>
<evidence type="ECO:0000256" key="1">
    <source>
        <dbReference type="SAM" id="Phobius"/>
    </source>
</evidence>
<organism evidence="2 3">
    <name type="scientific">Turicibacter faecis</name>
    <dbReference type="NCBI Taxonomy" id="2963365"/>
    <lineage>
        <taxon>Bacteria</taxon>
        <taxon>Bacillati</taxon>
        <taxon>Bacillota</taxon>
        <taxon>Erysipelotrichia</taxon>
        <taxon>Erysipelotrichales</taxon>
        <taxon>Turicibacteraceae</taxon>
        <taxon>Turicibacter</taxon>
    </lineage>
</organism>
<evidence type="ECO:0000313" key="2">
    <source>
        <dbReference type="EMBL" id="BEH89939.1"/>
    </source>
</evidence>
<name>A0ABN6Z800_9FIRM</name>
<keyword evidence="1" id="KW-0812">Transmembrane</keyword>
<dbReference type="Proteomes" id="UP001432099">
    <property type="component" value="Chromosome"/>
</dbReference>
<gene>
    <name evidence="2" type="ORF">T23_00410</name>
</gene>
<feature type="transmembrane region" description="Helical" evidence="1">
    <location>
        <begin position="118"/>
        <end position="151"/>
    </location>
</feature>
<keyword evidence="1" id="KW-1133">Transmembrane helix</keyword>
<accession>A0ABN6Z800</accession>
<evidence type="ECO:0008006" key="4">
    <source>
        <dbReference type="Google" id="ProtNLM"/>
    </source>
</evidence>
<evidence type="ECO:0000313" key="3">
    <source>
        <dbReference type="Proteomes" id="UP001432099"/>
    </source>
</evidence>
<proteinExistence type="predicted"/>
<dbReference type="EMBL" id="AP028127">
    <property type="protein sequence ID" value="BEH89939.1"/>
    <property type="molecule type" value="Genomic_DNA"/>
</dbReference>
<keyword evidence="3" id="KW-1185">Reference proteome</keyword>
<dbReference type="RefSeq" id="WP_262950116.1">
    <property type="nucleotide sequence ID" value="NZ_AP028127.1"/>
</dbReference>
<protein>
    <recommendedName>
        <fullName evidence="4">DUF1700 domain-containing protein</fullName>
    </recommendedName>
</protein>
<feature type="transmembrane region" description="Helical" evidence="1">
    <location>
        <begin position="91"/>
        <end position="112"/>
    </location>
</feature>